<feature type="compositionally biased region" description="Basic and acidic residues" evidence="1">
    <location>
        <begin position="14"/>
        <end position="38"/>
    </location>
</feature>
<feature type="region of interest" description="Disordered" evidence="1">
    <location>
        <begin position="100"/>
        <end position="162"/>
    </location>
</feature>
<comment type="caution">
    <text evidence="2">The sequence shown here is derived from an EMBL/GenBank/DDBJ whole genome shotgun (WGS) entry which is preliminary data.</text>
</comment>
<keyword evidence="3" id="KW-1185">Reference proteome</keyword>
<dbReference type="EMBL" id="JAZDUA010000281">
    <property type="protein sequence ID" value="KAK7862328.1"/>
    <property type="molecule type" value="Genomic_DNA"/>
</dbReference>
<proteinExistence type="predicted"/>
<sequence length="181" mass="20752">MSKIPNQSDSSDDDSSKKEFQIGKEKQYDRDSTKKAKETSNSGNKHKDEPTPSTSRQQDPTTRVTNPYQDILDSGEDPKKMELKILERYHKDLLRKEHMLQKQRELDASNSSKRGLDGGKIGASREPAESGSELKKNKKNDLPKSQQKPETPPEVRRHRAVARWRCAIKKVIRAKRNAKEE</sequence>
<evidence type="ECO:0000313" key="3">
    <source>
        <dbReference type="Proteomes" id="UP001378592"/>
    </source>
</evidence>
<accession>A0AAN9VEK8</accession>
<dbReference type="AlphaFoldDB" id="A0AAN9VEK8"/>
<feature type="region of interest" description="Disordered" evidence="1">
    <location>
        <begin position="1"/>
        <end position="80"/>
    </location>
</feature>
<evidence type="ECO:0000313" key="2">
    <source>
        <dbReference type="EMBL" id="KAK7862328.1"/>
    </source>
</evidence>
<name>A0AAN9VEK8_9ORTH</name>
<organism evidence="2 3">
    <name type="scientific">Gryllus longicercus</name>
    <dbReference type="NCBI Taxonomy" id="2509291"/>
    <lineage>
        <taxon>Eukaryota</taxon>
        <taxon>Metazoa</taxon>
        <taxon>Ecdysozoa</taxon>
        <taxon>Arthropoda</taxon>
        <taxon>Hexapoda</taxon>
        <taxon>Insecta</taxon>
        <taxon>Pterygota</taxon>
        <taxon>Neoptera</taxon>
        <taxon>Polyneoptera</taxon>
        <taxon>Orthoptera</taxon>
        <taxon>Ensifera</taxon>
        <taxon>Gryllidea</taxon>
        <taxon>Grylloidea</taxon>
        <taxon>Gryllidae</taxon>
        <taxon>Gryllinae</taxon>
        <taxon>Gryllus</taxon>
    </lineage>
</organism>
<reference evidence="2 3" key="1">
    <citation type="submission" date="2024-03" db="EMBL/GenBank/DDBJ databases">
        <title>The genome assembly and annotation of the cricket Gryllus longicercus Weissman &amp; Gray.</title>
        <authorList>
            <person name="Szrajer S."/>
            <person name="Gray D."/>
            <person name="Ylla G."/>
        </authorList>
    </citation>
    <scope>NUCLEOTIDE SEQUENCE [LARGE SCALE GENOMIC DNA]</scope>
    <source>
        <strain evidence="2">DAG 2021-001</strain>
        <tissue evidence="2">Whole body minus gut</tissue>
    </source>
</reference>
<evidence type="ECO:0000256" key="1">
    <source>
        <dbReference type="SAM" id="MobiDB-lite"/>
    </source>
</evidence>
<feature type="compositionally biased region" description="Polar residues" evidence="1">
    <location>
        <begin position="51"/>
        <end position="68"/>
    </location>
</feature>
<feature type="compositionally biased region" description="Basic and acidic residues" evidence="1">
    <location>
        <begin position="126"/>
        <end position="142"/>
    </location>
</feature>
<dbReference type="Proteomes" id="UP001378592">
    <property type="component" value="Unassembled WGS sequence"/>
</dbReference>
<gene>
    <name evidence="2" type="ORF">R5R35_005223</name>
</gene>
<protein>
    <submittedName>
        <fullName evidence="2">Uncharacterized protein</fullName>
    </submittedName>
</protein>